<name>A0A370MXJ7_9BURK</name>
<dbReference type="Proteomes" id="UP000254875">
    <property type="component" value="Unassembled WGS sequence"/>
</dbReference>
<protein>
    <submittedName>
        <fullName evidence="1">Uncharacterized protein</fullName>
    </submittedName>
</protein>
<accession>A0A370MXJ7</accession>
<gene>
    <name evidence="1" type="ORF">DLM46_34860</name>
</gene>
<reference evidence="2" key="1">
    <citation type="submission" date="2018-05" db="EMBL/GenBank/DDBJ databases">
        <authorList>
            <person name="Feng T."/>
        </authorList>
    </citation>
    <scope>NUCLEOTIDE SEQUENCE [LARGE SCALE GENOMIC DNA]</scope>
    <source>
        <strain evidence="2">S27</strain>
    </source>
</reference>
<evidence type="ECO:0000313" key="2">
    <source>
        <dbReference type="Proteomes" id="UP000254875"/>
    </source>
</evidence>
<comment type="caution">
    <text evidence="1">The sequence shown here is derived from an EMBL/GenBank/DDBJ whole genome shotgun (WGS) entry which is preliminary data.</text>
</comment>
<proteinExistence type="predicted"/>
<dbReference type="AlphaFoldDB" id="A0A370MXJ7"/>
<organism evidence="1 2">
    <name type="scientific">Paraburkholderia lacunae</name>
    <dbReference type="NCBI Taxonomy" id="2211104"/>
    <lineage>
        <taxon>Bacteria</taxon>
        <taxon>Pseudomonadati</taxon>
        <taxon>Pseudomonadota</taxon>
        <taxon>Betaproteobacteria</taxon>
        <taxon>Burkholderiales</taxon>
        <taxon>Burkholderiaceae</taxon>
        <taxon>Paraburkholderia</taxon>
    </lineage>
</organism>
<keyword evidence="2" id="KW-1185">Reference proteome</keyword>
<evidence type="ECO:0000313" key="1">
    <source>
        <dbReference type="EMBL" id="RDJ98123.1"/>
    </source>
</evidence>
<sequence>MPVDTFKWGRESPEAFQVRVCGVRWTVRDAGKQKLDVGLCVVPELDDVAGLTDRNDAHLLGYQHIREIVASASSQLVMKKAVAVGMCDGPLPPSHV</sequence>
<dbReference type="EMBL" id="QHKS01000039">
    <property type="protein sequence ID" value="RDJ98123.1"/>
    <property type="molecule type" value="Genomic_DNA"/>
</dbReference>